<sequence length="84" mass="9395">MVTDRAIYLGNLDWVGNEFNFNAGAGLVISQPEGMEERNSTVVEQLRAAFERDWFSRYTHSLQMPGCLCRDGNAVRTCSSAGYI</sequence>
<reference evidence="1" key="2">
    <citation type="submission" date="2025-09" db="UniProtKB">
        <authorList>
            <consortium name="Ensembl"/>
        </authorList>
    </citation>
    <scope>IDENTIFICATION</scope>
</reference>
<dbReference type="AlphaFoldDB" id="A0A8C3AYZ6"/>
<reference evidence="1" key="1">
    <citation type="submission" date="2025-08" db="UniProtKB">
        <authorList>
            <consortium name="Ensembl"/>
        </authorList>
    </citation>
    <scope>IDENTIFICATION</scope>
</reference>
<dbReference type="PANTHER" id="PTHR10185:SF9">
    <property type="entry name" value="INACTIVE PHOSPHOLIPASE D5"/>
    <property type="match status" value="1"/>
</dbReference>
<dbReference type="GeneTree" id="ENSGT00950000183059"/>
<accession>A0A8C3AYZ6</accession>
<dbReference type="InterPro" id="IPR050874">
    <property type="entry name" value="Diverse_PLD-related"/>
</dbReference>
<name>A0A8C3AYZ6_CYCLU</name>
<proteinExistence type="predicted"/>
<dbReference type="Proteomes" id="UP000694565">
    <property type="component" value="Unplaced"/>
</dbReference>
<protein>
    <submittedName>
        <fullName evidence="1">Uncharacterized protein</fullName>
    </submittedName>
</protein>
<evidence type="ECO:0000313" key="2">
    <source>
        <dbReference type="Proteomes" id="UP000694565"/>
    </source>
</evidence>
<dbReference type="Ensembl" id="ENSCLMT00005050812.1">
    <property type="protein sequence ID" value="ENSCLMP00005049160.1"/>
    <property type="gene ID" value="ENSCLMG00005022418.1"/>
</dbReference>
<keyword evidence="2" id="KW-1185">Reference proteome</keyword>
<dbReference type="PANTHER" id="PTHR10185">
    <property type="entry name" value="PHOSPHOLIPASE D - RELATED"/>
    <property type="match status" value="1"/>
</dbReference>
<evidence type="ECO:0000313" key="1">
    <source>
        <dbReference type="Ensembl" id="ENSCLMP00005049160.1"/>
    </source>
</evidence>
<organism evidence="1 2">
    <name type="scientific">Cyclopterus lumpus</name>
    <name type="common">Lumpsucker</name>
    <dbReference type="NCBI Taxonomy" id="8103"/>
    <lineage>
        <taxon>Eukaryota</taxon>
        <taxon>Metazoa</taxon>
        <taxon>Chordata</taxon>
        <taxon>Craniata</taxon>
        <taxon>Vertebrata</taxon>
        <taxon>Euteleostomi</taxon>
        <taxon>Actinopterygii</taxon>
        <taxon>Neopterygii</taxon>
        <taxon>Teleostei</taxon>
        <taxon>Neoteleostei</taxon>
        <taxon>Acanthomorphata</taxon>
        <taxon>Eupercaria</taxon>
        <taxon>Perciformes</taxon>
        <taxon>Cottioidei</taxon>
        <taxon>Cottales</taxon>
        <taxon>Cyclopteridae</taxon>
        <taxon>Cyclopterus</taxon>
    </lineage>
</organism>